<dbReference type="InterPro" id="IPR001478">
    <property type="entry name" value="PDZ"/>
</dbReference>
<dbReference type="InterPro" id="IPR041489">
    <property type="entry name" value="PDZ_6"/>
</dbReference>
<dbReference type="Pfam" id="PF17820">
    <property type="entry name" value="PDZ_6"/>
    <property type="match status" value="1"/>
</dbReference>
<feature type="domain" description="PDZ" evidence="1">
    <location>
        <begin position="148"/>
        <end position="176"/>
    </location>
</feature>
<dbReference type="PANTHER" id="PTHR32060">
    <property type="entry name" value="TAIL-SPECIFIC PROTEASE"/>
    <property type="match status" value="1"/>
</dbReference>
<gene>
    <name evidence="2" type="ORF">Q0590_22735</name>
</gene>
<organism evidence="2 3">
    <name type="scientific">Rhodocytophaga aerolata</name>
    <dbReference type="NCBI Taxonomy" id="455078"/>
    <lineage>
        <taxon>Bacteria</taxon>
        <taxon>Pseudomonadati</taxon>
        <taxon>Bacteroidota</taxon>
        <taxon>Cytophagia</taxon>
        <taxon>Cytophagales</taxon>
        <taxon>Rhodocytophagaceae</taxon>
        <taxon>Rhodocytophaga</taxon>
    </lineage>
</organism>
<evidence type="ECO:0000259" key="1">
    <source>
        <dbReference type="PROSITE" id="PS50106"/>
    </source>
</evidence>
<comment type="caution">
    <text evidence="2">The sequence shown here is derived from an EMBL/GenBank/DDBJ whole genome shotgun (WGS) entry which is preliminary data.</text>
</comment>
<dbReference type="EMBL" id="JAUKPO010000016">
    <property type="protein sequence ID" value="MDO1449111.1"/>
    <property type="molecule type" value="Genomic_DNA"/>
</dbReference>
<proteinExistence type="predicted"/>
<dbReference type="Gene3D" id="3.90.226.10">
    <property type="entry name" value="2-enoyl-CoA Hydratase, Chain A, domain 1"/>
    <property type="match status" value="1"/>
</dbReference>
<protein>
    <submittedName>
        <fullName evidence="2">S41 family peptidase</fullName>
    </submittedName>
</protein>
<dbReference type="InterPro" id="IPR029045">
    <property type="entry name" value="ClpP/crotonase-like_dom_sf"/>
</dbReference>
<sequence length="493" mass="54829">MIKLNVRVRQLHLRNFGRNTIGASLLAFSVMLGACQKNFEEDPVPTTDPDVQTEQTDNEWILENMQTYYFWNKQLPAKPDMTQVPEDFFNSLLYSYDAAARPDGDRFSFIAADAEELQASLSGEGTSTGAEFNLYLARQGSDEVIAQILYVLPGSPADKAGLKRGDIIEQINGQTLTRSNYSSLLFDQNTMVVGYSNWQNNQLVKSDKTISITKTVIQENPVLLDSVYTVSGKKIGYLVYNQFIPGPNGSNVNTYDLQLDQIFSQFKAEGINELILDLRYNPGGYVSSAVNLASLIGKNVDATKTFYRQEWNETLTPELEKEFGEEFFVKKFTTKSENIGNQLSRVYVLTSRRTASASELIINGLKPYMEVITIGTQTTGKNVGSITITDDTGKKKWGLQPIVFKSYNAQDQSDYTAGFPPTLQAEEPLELLPLGDTKEAILNRTLLQITGAPTARLRNLEAAPLPYAGSSLERKAAGSNMFDGQIKRLPEVQ</sequence>
<name>A0ABT8RBP7_9BACT</name>
<accession>A0ABT8RBP7</accession>
<dbReference type="Pfam" id="PF18294">
    <property type="entry name" value="Pept_S41_N"/>
    <property type="match status" value="1"/>
</dbReference>
<evidence type="ECO:0000313" key="3">
    <source>
        <dbReference type="Proteomes" id="UP001168528"/>
    </source>
</evidence>
<dbReference type="Pfam" id="PF03572">
    <property type="entry name" value="Peptidase_S41"/>
    <property type="match status" value="1"/>
</dbReference>
<reference evidence="2" key="1">
    <citation type="submission" date="2023-07" db="EMBL/GenBank/DDBJ databases">
        <title>The genome sequence of Rhodocytophaga aerolata KACC 12507.</title>
        <authorList>
            <person name="Zhang X."/>
        </authorList>
    </citation>
    <scope>NUCLEOTIDE SEQUENCE</scope>
    <source>
        <strain evidence="2">KACC 12507</strain>
    </source>
</reference>
<dbReference type="Proteomes" id="UP001168528">
    <property type="component" value="Unassembled WGS sequence"/>
</dbReference>
<dbReference type="CDD" id="cd07561">
    <property type="entry name" value="Peptidase_S41_CPP_like"/>
    <property type="match status" value="1"/>
</dbReference>
<dbReference type="SUPFAM" id="SSF52096">
    <property type="entry name" value="ClpP/crotonase"/>
    <property type="match status" value="1"/>
</dbReference>
<dbReference type="Gene3D" id="2.30.42.10">
    <property type="match status" value="1"/>
</dbReference>
<dbReference type="PANTHER" id="PTHR32060:SF30">
    <property type="entry name" value="CARBOXY-TERMINAL PROCESSING PROTEASE CTPA"/>
    <property type="match status" value="1"/>
</dbReference>
<dbReference type="PROSITE" id="PS51257">
    <property type="entry name" value="PROKAR_LIPOPROTEIN"/>
    <property type="match status" value="1"/>
</dbReference>
<dbReference type="SMART" id="SM00228">
    <property type="entry name" value="PDZ"/>
    <property type="match status" value="1"/>
</dbReference>
<keyword evidence="3" id="KW-1185">Reference proteome</keyword>
<dbReference type="SMART" id="SM00245">
    <property type="entry name" value="TSPc"/>
    <property type="match status" value="1"/>
</dbReference>
<dbReference type="InterPro" id="IPR005151">
    <property type="entry name" value="Tail-specific_protease"/>
</dbReference>
<dbReference type="RefSeq" id="WP_302039912.1">
    <property type="nucleotide sequence ID" value="NZ_JAUKPO010000016.1"/>
</dbReference>
<dbReference type="InterPro" id="IPR036034">
    <property type="entry name" value="PDZ_sf"/>
</dbReference>
<dbReference type="InterPro" id="IPR041613">
    <property type="entry name" value="Pept_S41_N"/>
</dbReference>
<evidence type="ECO:0000313" key="2">
    <source>
        <dbReference type="EMBL" id="MDO1449111.1"/>
    </source>
</evidence>
<dbReference type="SUPFAM" id="SSF50156">
    <property type="entry name" value="PDZ domain-like"/>
    <property type="match status" value="1"/>
</dbReference>
<dbReference type="Gene3D" id="3.30.750.170">
    <property type="match status" value="1"/>
</dbReference>
<dbReference type="PROSITE" id="PS50106">
    <property type="entry name" value="PDZ"/>
    <property type="match status" value="1"/>
</dbReference>